<organism evidence="2 3">
    <name type="scientific">Hoylesella enoeca</name>
    <dbReference type="NCBI Taxonomy" id="76123"/>
    <lineage>
        <taxon>Bacteria</taxon>
        <taxon>Pseudomonadati</taxon>
        <taxon>Bacteroidota</taxon>
        <taxon>Bacteroidia</taxon>
        <taxon>Bacteroidales</taxon>
        <taxon>Prevotellaceae</taxon>
        <taxon>Hoylesella</taxon>
    </lineage>
</organism>
<dbReference type="KEGG" id="peo:AS203_02900"/>
<keyword evidence="1" id="KW-0472">Membrane</keyword>
<dbReference type="Proteomes" id="UP000056252">
    <property type="component" value="Chromosome"/>
</dbReference>
<evidence type="ECO:0000313" key="3">
    <source>
        <dbReference type="Proteomes" id="UP000056252"/>
    </source>
</evidence>
<dbReference type="OrthoDB" id="1071897at2"/>
<keyword evidence="1" id="KW-0812">Transmembrane</keyword>
<proteinExistence type="predicted"/>
<dbReference type="GeneID" id="93536199"/>
<evidence type="ECO:0000313" key="2">
    <source>
        <dbReference type="EMBL" id="ALO48162.1"/>
    </source>
</evidence>
<accession>A0A0S2KJM4</accession>
<keyword evidence="3" id="KW-1185">Reference proteome</keyword>
<feature type="transmembrane region" description="Helical" evidence="1">
    <location>
        <begin position="161"/>
        <end position="184"/>
    </location>
</feature>
<name>A0A0S2KJM4_9BACT</name>
<keyword evidence="1" id="KW-1133">Transmembrane helix</keyword>
<feature type="transmembrane region" description="Helical" evidence="1">
    <location>
        <begin position="83"/>
        <end position="104"/>
    </location>
</feature>
<dbReference type="AlphaFoldDB" id="A0A0S2KJM4"/>
<protein>
    <submittedName>
        <fullName evidence="2">Uncharacterized protein</fullName>
    </submittedName>
</protein>
<reference evidence="3" key="1">
    <citation type="submission" date="2015-11" db="EMBL/GenBank/DDBJ databases">
        <authorList>
            <person name="Holder M.E."/>
            <person name="Ajami N.J."/>
            <person name="Petrosino J.F."/>
        </authorList>
    </citation>
    <scope>NUCLEOTIDE SEQUENCE [LARGE SCALE GENOMIC DNA]</scope>
    <source>
        <strain evidence="3">F0113</strain>
    </source>
</reference>
<sequence>MINSNNFEYFLNAIHYCLWIGDMTFGDFMGRVVNILLSPIPKYLFTKEYKKKYYERRQREQKNIDKFFYDEEYGYHIGWAHHWFGYFYSCYPAFLSFILLGIVFRYFGKVSFLVIILTVAIPVGIFYIPAYQSVFSKDRYLKYFKQFEKKDKPWHQKWKRITILFCIGAIATVFLGIVAMWGVLLL</sequence>
<dbReference type="EMBL" id="CP013195">
    <property type="protein sequence ID" value="ALO48162.1"/>
    <property type="molecule type" value="Genomic_DNA"/>
</dbReference>
<evidence type="ECO:0000256" key="1">
    <source>
        <dbReference type="SAM" id="Phobius"/>
    </source>
</evidence>
<gene>
    <name evidence="2" type="ORF">AS203_02900</name>
</gene>
<dbReference type="RefSeq" id="WP_004345479.1">
    <property type="nucleotide sequence ID" value="NZ_CP013195.1"/>
</dbReference>
<feature type="transmembrane region" description="Helical" evidence="1">
    <location>
        <begin position="110"/>
        <end position="130"/>
    </location>
</feature>